<keyword evidence="9" id="KW-1185">Reference proteome</keyword>
<evidence type="ECO:0000256" key="2">
    <source>
        <dbReference type="ARBA" id="ARBA00022448"/>
    </source>
</evidence>
<feature type="transmembrane region" description="Helical" evidence="7">
    <location>
        <begin position="299"/>
        <end position="320"/>
    </location>
</feature>
<dbReference type="GeneID" id="111088189"/>
<dbReference type="InterPro" id="IPR011701">
    <property type="entry name" value="MFS"/>
</dbReference>
<keyword evidence="2" id="KW-0813">Transport</keyword>
<keyword evidence="5 7" id="KW-0472">Membrane</keyword>
<feature type="transmembrane region" description="Helical" evidence="7">
    <location>
        <begin position="196"/>
        <end position="216"/>
    </location>
</feature>
<feature type="region of interest" description="Disordered" evidence="6">
    <location>
        <begin position="1"/>
        <end position="21"/>
    </location>
</feature>
<feature type="transmembrane region" description="Helical" evidence="7">
    <location>
        <begin position="428"/>
        <end position="452"/>
    </location>
</feature>
<accession>A0ABM1TBA9</accession>
<evidence type="ECO:0000256" key="5">
    <source>
        <dbReference type="ARBA" id="ARBA00023136"/>
    </source>
</evidence>
<feature type="transmembrane region" description="Helical" evidence="7">
    <location>
        <begin position="399"/>
        <end position="422"/>
    </location>
</feature>
<dbReference type="RefSeq" id="XP_022253165.1">
    <property type="nucleotide sequence ID" value="XM_022397457.1"/>
</dbReference>
<reference evidence="10" key="1">
    <citation type="submission" date="2025-08" db="UniProtKB">
        <authorList>
            <consortium name="RefSeq"/>
        </authorList>
    </citation>
    <scope>IDENTIFICATION</scope>
    <source>
        <tissue evidence="10">Muscle</tissue>
    </source>
</reference>
<evidence type="ECO:0000313" key="9">
    <source>
        <dbReference type="Proteomes" id="UP000694941"/>
    </source>
</evidence>
<dbReference type="PROSITE" id="PS50850">
    <property type="entry name" value="MFS"/>
    <property type="match status" value="1"/>
</dbReference>
<name>A0ABM1TBA9_LIMPO</name>
<dbReference type="InterPro" id="IPR036259">
    <property type="entry name" value="MFS_trans_sf"/>
</dbReference>
<dbReference type="Pfam" id="PF07690">
    <property type="entry name" value="MFS_1"/>
    <property type="match status" value="1"/>
</dbReference>
<dbReference type="SUPFAM" id="SSF103473">
    <property type="entry name" value="MFS general substrate transporter"/>
    <property type="match status" value="1"/>
</dbReference>
<feature type="transmembrane region" description="Helical" evidence="7">
    <location>
        <begin position="222"/>
        <end position="240"/>
    </location>
</feature>
<dbReference type="InterPro" id="IPR050930">
    <property type="entry name" value="MFS_Vesicular_Transporter"/>
</dbReference>
<evidence type="ECO:0000259" key="8">
    <source>
        <dbReference type="PROSITE" id="PS50850"/>
    </source>
</evidence>
<evidence type="ECO:0000256" key="4">
    <source>
        <dbReference type="ARBA" id="ARBA00022989"/>
    </source>
</evidence>
<feature type="transmembrane region" description="Helical" evidence="7">
    <location>
        <begin position="58"/>
        <end position="82"/>
    </location>
</feature>
<dbReference type="Gene3D" id="1.20.1250.20">
    <property type="entry name" value="MFS general substrate transporter like domains"/>
    <property type="match status" value="2"/>
</dbReference>
<evidence type="ECO:0000256" key="1">
    <source>
        <dbReference type="ARBA" id="ARBA00004141"/>
    </source>
</evidence>
<evidence type="ECO:0000256" key="3">
    <source>
        <dbReference type="ARBA" id="ARBA00022692"/>
    </source>
</evidence>
<feature type="transmembrane region" description="Helical" evidence="7">
    <location>
        <begin position="261"/>
        <end position="279"/>
    </location>
</feature>
<dbReference type="PANTHER" id="PTHR23506">
    <property type="entry name" value="GH10249P"/>
    <property type="match status" value="1"/>
</dbReference>
<feature type="transmembrane region" description="Helical" evidence="7">
    <location>
        <begin position="356"/>
        <end position="378"/>
    </location>
</feature>
<gene>
    <name evidence="10" type="primary">LOC111088189</name>
</gene>
<dbReference type="InterPro" id="IPR020846">
    <property type="entry name" value="MFS_dom"/>
</dbReference>
<dbReference type="Proteomes" id="UP000694941">
    <property type="component" value="Unplaced"/>
</dbReference>
<evidence type="ECO:0000256" key="6">
    <source>
        <dbReference type="SAM" id="MobiDB-lite"/>
    </source>
</evidence>
<feature type="transmembrane region" description="Helical" evidence="7">
    <location>
        <begin position="332"/>
        <end position="350"/>
    </location>
</feature>
<keyword evidence="4 7" id="KW-1133">Transmembrane helix</keyword>
<feature type="transmembrane region" description="Helical" evidence="7">
    <location>
        <begin position="150"/>
        <end position="175"/>
    </location>
</feature>
<proteinExistence type="predicted"/>
<comment type="subcellular location">
    <subcellularLocation>
        <location evidence="1">Membrane</location>
        <topology evidence="1">Multi-pass membrane protein</topology>
    </subcellularLocation>
</comment>
<feature type="transmembrane region" description="Helical" evidence="7">
    <location>
        <begin position="94"/>
        <end position="114"/>
    </location>
</feature>
<evidence type="ECO:0000256" key="7">
    <source>
        <dbReference type="SAM" id="Phobius"/>
    </source>
</evidence>
<organism evidence="9 10">
    <name type="scientific">Limulus polyphemus</name>
    <name type="common">Atlantic horseshoe crab</name>
    <dbReference type="NCBI Taxonomy" id="6850"/>
    <lineage>
        <taxon>Eukaryota</taxon>
        <taxon>Metazoa</taxon>
        <taxon>Ecdysozoa</taxon>
        <taxon>Arthropoda</taxon>
        <taxon>Chelicerata</taxon>
        <taxon>Merostomata</taxon>
        <taxon>Xiphosura</taxon>
        <taxon>Limulidae</taxon>
        <taxon>Limulus</taxon>
    </lineage>
</organism>
<feature type="transmembrane region" description="Helical" evidence="7">
    <location>
        <begin position="126"/>
        <end position="144"/>
    </location>
</feature>
<evidence type="ECO:0000313" key="10">
    <source>
        <dbReference type="RefSeq" id="XP_022253165.1"/>
    </source>
</evidence>
<sequence>MATNQSQPPLDTVDHGPLLASPGNRDRFLSSADSRVSFSYNQTAKELPTTKKLSRRQLVFVLLLAYCYFSMALYSALLAPFFPNEGEKRGLSATQYGAIIGTIAFVIFISSPIVPKLVSFAKPKSLINTGMFVSGICGILFGFLDNSPPGTTLFVLALAVQFVAGLGASVVYNFGYPIMAKEVVDNRGTATSLLEMAYGVGSMLSPTVGGVLYEFGGFKAPFIFLGTALLIGSVLVYFFLPDSDTESGCSMKEILSMSLHFGFALDMVICMIAISAIYFNDVTLEPHLRQFDLQPSIVGIVFVSAAFTYACSAPIWGWFCDKLPNIRVTYPVATLACILCFLLISPAPFFHFEPQLWIIILSLFLLGLGAEGQTICAFNNALVETVSRGYPANVTTFSMVSAAFNSMCALGSFLGAIAGGLLTDYVGYISGTVFMVVVETFLLVLVVGKLLLDRYRKIGPKSETETLLSISVKKTSMK</sequence>
<dbReference type="PANTHER" id="PTHR23506:SF26">
    <property type="entry name" value="MFS-TYPE TRANSPORTER SLC18B1"/>
    <property type="match status" value="1"/>
</dbReference>
<feature type="domain" description="Major facilitator superfamily (MFS) profile" evidence="8">
    <location>
        <begin position="60"/>
        <end position="456"/>
    </location>
</feature>
<keyword evidence="3 7" id="KW-0812">Transmembrane</keyword>
<protein>
    <submittedName>
        <fullName evidence="10">MFS-type transporter SLC18B1-like</fullName>
    </submittedName>
</protein>